<protein>
    <submittedName>
        <fullName evidence="3">Uncharacterized protein</fullName>
    </submittedName>
</protein>
<proteinExistence type="predicted"/>
<dbReference type="EMBL" id="MT144943">
    <property type="protein sequence ID" value="QJI01702.1"/>
    <property type="molecule type" value="Genomic_DNA"/>
</dbReference>
<dbReference type="EMBL" id="MT142233">
    <property type="protein sequence ID" value="QJA76587.1"/>
    <property type="molecule type" value="Genomic_DNA"/>
</dbReference>
<sequence length="64" mass="7612">MILSDEELDSKYREKMYFACTVAKAQLKKCLEEFEKNYLIVKSSSQMAFCIPIREWKALLKEIE</sequence>
<evidence type="ECO:0000313" key="3">
    <source>
        <dbReference type="EMBL" id="QJI01702.1"/>
    </source>
</evidence>
<organism evidence="3">
    <name type="scientific">viral metagenome</name>
    <dbReference type="NCBI Taxonomy" id="1070528"/>
    <lineage>
        <taxon>unclassified sequences</taxon>
        <taxon>metagenomes</taxon>
        <taxon>organismal metagenomes</taxon>
    </lineage>
</organism>
<accession>A0A6M3XV12</accession>
<reference evidence="3" key="1">
    <citation type="submission" date="2020-03" db="EMBL/GenBank/DDBJ databases">
        <title>The deep terrestrial virosphere.</title>
        <authorList>
            <person name="Holmfeldt K."/>
            <person name="Nilsson E."/>
            <person name="Simone D."/>
            <person name="Lopez-Fernandez M."/>
            <person name="Wu X."/>
            <person name="de Brujin I."/>
            <person name="Lundin D."/>
            <person name="Andersson A."/>
            <person name="Bertilsson S."/>
            <person name="Dopson M."/>
        </authorList>
    </citation>
    <scope>NUCLEOTIDE SEQUENCE</scope>
    <source>
        <strain evidence="1">MM415A01477</strain>
        <strain evidence="2">MM415B03612</strain>
        <strain evidence="3">TM448B02718</strain>
    </source>
</reference>
<dbReference type="AlphaFoldDB" id="A0A6M3XV12"/>
<evidence type="ECO:0000313" key="2">
    <source>
        <dbReference type="EMBL" id="QJA90688.1"/>
    </source>
</evidence>
<gene>
    <name evidence="1" type="ORF">MM415A01477_0006</name>
    <name evidence="2" type="ORF">MM415B03612_0009</name>
    <name evidence="3" type="ORF">TM448B02718_0008</name>
</gene>
<name>A0A6M3XV12_9ZZZZ</name>
<dbReference type="EMBL" id="MT142930">
    <property type="protein sequence ID" value="QJA90688.1"/>
    <property type="molecule type" value="Genomic_DNA"/>
</dbReference>
<evidence type="ECO:0000313" key="1">
    <source>
        <dbReference type="EMBL" id="QJA76587.1"/>
    </source>
</evidence>